<comment type="subcellular location">
    <subcellularLocation>
        <location evidence="1">Membrane</location>
        <topology evidence="1">Multi-pass membrane protein</topology>
    </subcellularLocation>
</comment>
<gene>
    <name evidence="9" type="ORF">K3T81_18415</name>
</gene>
<dbReference type="Proteomes" id="UP001199631">
    <property type="component" value="Unassembled WGS sequence"/>
</dbReference>
<name>A0AAW5BER7_9BACI</name>
<evidence type="ECO:0000313" key="10">
    <source>
        <dbReference type="Proteomes" id="UP001199631"/>
    </source>
</evidence>
<dbReference type="EMBL" id="JAIFZM010000023">
    <property type="protein sequence ID" value="MCG3421122.1"/>
    <property type="molecule type" value="Genomic_DNA"/>
</dbReference>
<feature type="transmembrane region" description="Helical" evidence="8">
    <location>
        <begin position="36"/>
        <end position="60"/>
    </location>
</feature>
<dbReference type="AlphaFoldDB" id="A0AAW5BER7"/>
<sequence length="357" mass="40855">MDKSIQITVFYILTHMGLIFFLYPANIIESTTAAHWIPICIGLFVHILIVIIYLTGLQFFPHKDLVSIYTASGATMTFLFLLPVGVYFLMINIIAVRAYSEIIMIIFLSKTPLWAIMGLLLFSATYLAYKGLKAIFQTGLILAILVLPLILFTIVVSFQNVDWRYIYPIWNDDFSFFNKSVYYKSFFAIGGSFLFLGFVHPVLPYRPKMVLLSVIAILPLFLISVYVPIMTFGQATSSNFLFPYVMTVDAIQLSWLMFNRVTMFFLLGLVIFITLFMALVLWKTARIMHAFLPLRNQGLLVILLAIFIFSCALFISDWKEIEMIFGWNTPLRFYVVFGVPLSVLILGLRQTKGETTP</sequence>
<dbReference type="InterPro" id="IPR004761">
    <property type="entry name" value="Spore_GerAB"/>
</dbReference>
<reference evidence="9 10" key="1">
    <citation type="journal article" date="2022" name="Evol. Bioinform. Online">
        <title>Draft Genome Sequence of Oceanobacillus jordanicus Strain GSFE11, a Halotolerant Plant Growth-Promoting Bacterial Endophyte Isolated From the Jordan Valley.</title>
        <authorList>
            <person name="Alhindi T."/>
            <person name="Albdaiwi R."/>
        </authorList>
    </citation>
    <scope>NUCLEOTIDE SEQUENCE [LARGE SCALE GENOMIC DNA]</scope>
    <source>
        <strain evidence="9 10">GSFE11</strain>
    </source>
</reference>
<feature type="transmembrane region" description="Helical" evidence="8">
    <location>
        <begin position="331"/>
        <end position="348"/>
    </location>
</feature>
<keyword evidence="3" id="KW-0813">Transport</keyword>
<accession>A0AAW5BER7</accession>
<evidence type="ECO:0000313" key="9">
    <source>
        <dbReference type="EMBL" id="MCG3421122.1"/>
    </source>
</evidence>
<dbReference type="Pfam" id="PF03845">
    <property type="entry name" value="Spore_permease"/>
    <property type="match status" value="1"/>
</dbReference>
<evidence type="ECO:0000256" key="1">
    <source>
        <dbReference type="ARBA" id="ARBA00004141"/>
    </source>
</evidence>
<organism evidence="9 10">
    <name type="scientific">Oceanobacillus jordanicus</name>
    <dbReference type="NCBI Taxonomy" id="2867266"/>
    <lineage>
        <taxon>Bacteria</taxon>
        <taxon>Bacillati</taxon>
        <taxon>Bacillota</taxon>
        <taxon>Bacilli</taxon>
        <taxon>Bacillales</taxon>
        <taxon>Bacillaceae</taxon>
        <taxon>Oceanobacillus</taxon>
    </lineage>
</organism>
<feature type="transmembrane region" description="Helical" evidence="8">
    <location>
        <begin position="66"/>
        <end position="90"/>
    </location>
</feature>
<keyword evidence="5 8" id="KW-0812">Transmembrane</keyword>
<evidence type="ECO:0000256" key="4">
    <source>
        <dbReference type="ARBA" id="ARBA00022544"/>
    </source>
</evidence>
<feature type="transmembrane region" description="Helical" evidence="8">
    <location>
        <begin position="102"/>
        <end position="129"/>
    </location>
</feature>
<evidence type="ECO:0000256" key="7">
    <source>
        <dbReference type="ARBA" id="ARBA00023136"/>
    </source>
</evidence>
<keyword evidence="4" id="KW-0309">Germination</keyword>
<feature type="transmembrane region" description="Helical" evidence="8">
    <location>
        <begin position="135"/>
        <end position="161"/>
    </location>
</feature>
<comment type="caution">
    <text evidence="9">The sequence shown here is derived from an EMBL/GenBank/DDBJ whole genome shotgun (WGS) entry which is preliminary data.</text>
</comment>
<evidence type="ECO:0000256" key="3">
    <source>
        <dbReference type="ARBA" id="ARBA00022448"/>
    </source>
</evidence>
<keyword evidence="6 8" id="KW-1133">Transmembrane helix</keyword>
<dbReference type="RefSeq" id="WP_238022097.1">
    <property type="nucleotide sequence ID" value="NZ_JAIFZM010000023.1"/>
</dbReference>
<feature type="transmembrane region" description="Helical" evidence="8">
    <location>
        <begin position="294"/>
        <end position="316"/>
    </location>
</feature>
<dbReference type="PANTHER" id="PTHR34975">
    <property type="entry name" value="SPORE GERMINATION PROTEIN A2"/>
    <property type="match status" value="1"/>
</dbReference>
<evidence type="ECO:0000256" key="2">
    <source>
        <dbReference type="ARBA" id="ARBA00007998"/>
    </source>
</evidence>
<feature type="transmembrane region" description="Helical" evidence="8">
    <location>
        <begin position="6"/>
        <end position="24"/>
    </location>
</feature>
<dbReference type="PANTHER" id="PTHR34975:SF2">
    <property type="entry name" value="SPORE GERMINATION PROTEIN A2"/>
    <property type="match status" value="1"/>
</dbReference>
<keyword evidence="10" id="KW-1185">Reference proteome</keyword>
<proteinExistence type="inferred from homology"/>
<comment type="similarity">
    <text evidence="2">Belongs to the amino acid-polyamine-organocation (APC) superfamily. Spore germination protein (SGP) (TC 2.A.3.9) family.</text>
</comment>
<protein>
    <submittedName>
        <fullName evidence="9">Spore germination protein</fullName>
    </submittedName>
</protein>
<evidence type="ECO:0000256" key="5">
    <source>
        <dbReference type="ARBA" id="ARBA00022692"/>
    </source>
</evidence>
<dbReference type="GO" id="GO:0009847">
    <property type="term" value="P:spore germination"/>
    <property type="evidence" value="ECO:0007669"/>
    <property type="project" value="InterPro"/>
</dbReference>
<evidence type="ECO:0000256" key="8">
    <source>
        <dbReference type="SAM" id="Phobius"/>
    </source>
</evidence>
<dbReference type="GO" id="GO:0016020">
    <property type="term" value="C:membrane"/>
    <property type="evidence" value="ECO:0007669"/>
    <property type="project" value="UniProtKB-SubCell"/>
</dbReference>
<feature type="transmembrane region" description="Helical" evidence="8">
    <location>
        <begin position="209"/>
        <end position="229"/>
    </location>
</feature>
<evidence type="ECO:0000256" key="6">
    <source>
        <dbReference type="ARBA" id="ARBA00022989"/>
    </source>
</evidence>
<keyword evidence="7 8" id="KW-0472">Membrane</keyword>
<feature type="transmembrane region" description="Helical" evidence="8">
    <location>
        <begin position="181"/>
        <end position="203"/>
    </location>
</feature>
<feature type="transmembrane region" description="Helical" evidence="8">
    <location>
        <begin position="264"/>
        <end position="282"/>
    </location>
</feature>